<feature type="compositionally biased region" description="Basic residues" evidence="9">
    <location>
        <begin position="294"/>
        <end position="308"/>
    </location>
</feature>
<dbReference type="Gene3D" id="3.30.200.20">
    <property type="entry name" value="Phosphorylase Kinase, domain 1"/>
    <property type="match status" value="1"/>
</dbReference>
<feature type="compositionally biased region" description="Basic and acidic residues" evidence="9">
    <location>
        <begin position="676"/>
        <end position="685"/>
    </location>
</feature>
<organism evidence="11 12">
    <name type="scientific">Chlamydomonas eustigma</name>
    <dbReference type="NCBI Taxonomy" id="1157962"/>
    <lineage>
        <taxon>Eukaryota</taxon>
        <taxon>Viridiplantae</taxon>
        <taxon>Chlorophyta</taxon>
        <taxon>core chlorophytes</taxon>
        <taxon>Chlorophyceae</taxon>
        <taxon>CS clade</taxon>
        <taxon>Chlamydomonadales</taxon>
        <taxon>Chlamydomonadaceae</taxon>
        <taxon>Chlamydomonas</taxon>
    </lineage>
</organism>
<dbReference type="PANTHER" id="PTHR47634">
    <property type="entry name" value="PROTEIN KINASE DOMAIN-CONTAINING PROTEIN-RELATED"/>
    <property type="match status" value="1"/>
</dbReference>
<evidence type="ECO:0000256" key="1">
    <source>
        <dbReference type="ARBA" id="ARBA00012513"/>
    </source>
</evidence>
<dbReference type="Proteomes" id="UP000232323">
    <property type="component" value="Unassembled WGS sequence"/>
</dbReference>
<dbReference type="InterPro" id="IPR000719">
    <property type="entry name" value="Prot_kinase_dom"/>
</dbReference>
<feature type="compositionally biased region" description="Polar residues" evidence="9">
    <location>
        <begin position="644"/>
        <end position="653"/>
    </location>
</feature>
<dbReference type="AlphaFoldDB" id="A0A250X7T0"/>
<keyword evidence="12" id="KW-1185">Reference proteome</keyword>
<protein>
    <recommendedName>
        <fullName evidence="1">non-specific serine/threonine protein kinase</fullName>
        <ecNumber evidence="1">2.7.11.1</ecNumber>
    </recommendedName>
</protein>
<dbReference type="GO" id="GO:0005524">
    <property type="term" value="F:ATP binding"/>
    <property type="evidence" value="ECO:0007669"/>
    <property type="project" value="UniProtKB-KW"/>
</dbReference>
<dbReference type="GO" id="GO:0004674">
    <property type="term" value="F:protein serine/threonine kinase activity"/>
    <property type="evidence" value="ECO:0007669"/>
    <property type="project" value="UniProtKB-KW"/>
</dbReference>
<keyword evidence="6" id="KW-0067">ATP-binding</keyword>
<dbReference type="InterPro" id="IPR008271">
    <property type="entry name" value="Ser/Thr_kinase_AS"/>
</dbReference>
<dbReference type="FunFam" id="3.30.200.20:FF:000770">
    <property type="entry name" value="SRSF protein kinase 2"/>
    <property type="match status" value="1"/>
</dbReference>
<feature type="region of interest" description="Disordered" evidence="9">
    <location>
        <begin position="1"/>
        <end position="48"/>
    </location>
</feature>
<evidence type="ECO:0000256" key="6">
    <source>
        <dbReference type="ARBA" id="ARBA00022840"/>
    </source>
</evidence>
<keyword evidence="5" id="KW-0418">Kinase</keyword>
<dbReference type="EMBL" id="BEGY01000037">
    <property type="protein sequence ID" value="GAX78942.1"/>
    <property type="molecule type" value="Genomic_DNA"/>
</dbReference>
<feature type="compositionally biased region" description="Polar residues" evidence="9">
    <location>
        <begin position="283"/>
        <end position="293"/>
    </location>
</feature>
<keyword evidence="4" id="KW-0547">Nucleotide-binding</keyword>
<feature type="region of interest" description="Disordered" evidence="9">
    <location>
        <begin position="610"/>
        <end position="726"/>
    </location>
</feature>
<dbReference type="GO" id="GO:0050684">
    <property type="term" value="P:regulation of mRNA processing"/>
    <property type="evidence" value="ECO:0007669"/>
    <property type="project" value="TreeGrafter"/>
</dbReference>
<evidence type="ECO:0000256" key="8">
    <source>
        <dbReference type="ARBA" id="ARBA00048679"/>
    </source>
</evidence>
<evidence type="ECO:0000313" key="11">
    <source>
        <dbReference type="EMBL" id="GAX78942.1"/>
    </source>
</evidence>
<evidence type="ECO:0000313" key="12">
    <source>
        <dbReference type="Proteomes" id="UP000232323"/>
    </source>
</evidence>
<dbReference type="EC" id="2.7.11.1" evidence="1"/>
<accession>A0A250X7T0</accession>
<dbReference type="SUPFAM" id="SSF56112">
    <property type="entry name" value="Protein kinase-like (PK-like)"/>
    <property type="match status" value="1"/>
</dbReference>
<dbReference type="Pfam" id="PF00069">
    <property type="entry name" value="Pkinase"/>
    <property type="match status" value="2"/>
</dbReference>
<keyword evidence="2" id="KW-0723">Serine/threonine-protein kinase</keyword>
<comment type="caution">
    <text evidence="11">The sequence shown here is derived from an EMBL/GenBank/DDBJ whole genome shotgun (WGS) entry which is preliminary data.</text>
</comment>
<sequence length="726" mass="80212">MIQAIKRRKQKNKGPAAGKKKAFVSPESEYDSGQEDYSDSDDEGSDGYKKGGYHPVFIGELYKGGRYSVLKKLGWGHFSTVWLVMDKETGKYGAMKVQKSAEHYTEAAQDEITLCSQIRDGDPNDSKKCVRMYDSFTHSGLNGKHVCMVFEVLGDNLLALIKRYNYRGIPVPIARNLVQQMLVGMDYIHRELEIIHTDFKPENVMLVEPLHDRVWELPSPDDPAEKGGMLRRPASAAAQRAGISMIVPRSVPTAAAAQIQGQNNTTLVPQSKLVCDGEGPAESATTSGSTLTKNQKKALKKKAKKKAAKAATSGAAVPDTPRDADDDEMSGEEAESRQPSSKDNILGEMQKSSISQGERHERGEGGEHFTEQVASADVQCDLNLNPSAQEAVVSVASDADLAGGEQDQAGNGVTHCGSVEEVGPEVLEAHQRAKKVIVQPGLTKDQLRTAACKLVDFGNACWVHKQFTTDIQTRQYRSPEVIMGAKYSTPCDMWSMACLVFELVTGDVLFDPKAGDNYDRDEDHLALFIELLGKMPRRLTEKGKHASDFFKQGELRHIKRLKFWPLESVLFDKYKMSAEEARSLASFLKPMLEYSPERRATAAQMLEHPWLRGELQPTSMSQQGMDDEKKQMRGSEAPGEEATNRSPSLSQDPEQPLLELEEEEEGDCGSSGHVLRSHEDKDSNLEQKQSTSHSLDEQQKSKGQGRHNNVTGDMSNEDLHRVEAGG</sequence>
<evidence type="ECO:0000259" key="10">
    <source>
        <dbReference type="PROSITE" id="PS50011"/>
    </source>
</evidence>
<gene>
    <name evidence="11" type="ORF">CEUSTIGMA_g6382.t1</name>
</gene>
<keyword evidence="3" id="KW-0808">Transferase</keyword>
<evidence type="ECO:0000256" key="5">
    <source>
        <dbReference type="ARBA" id="ARBA00022777"/>
    </source>
</evidence>
<dbReference type="SMART" id="SM00220">
    <property type="entry name" value="S_TKc"/>
    <property type="match status" value="1"/>
</dbReference>
<reference evidence="11 12" key="1">
    <citation type="submission" date="2017-08" db="EMBL/GenBank/DDBJ databases">
        <title>Acidophilic green algal genome provides insights into adaptation to an acidic environment.</title>
        <authorList>
            <person name="Hirooka S."/>
            <person name="Hirose Y."/>
            <person name="Kanesaki Y."/>
            <person name="Higuchi S."/>
            <person name="Fujiwara T."/>
            <person name="Onuma R."/>
            <person name="Era A."/>
            <person name="Ohbayashi R."/>
            <person name="Uzuka A."/>
            <person name="Nozaki H."/>
            <person name="Yoshikawa H."/>
            <person name="Miyagishima S.Y."/>
        </authorList>
    </citation>
    <scope>NUCLEOTIDE SEQUENCE [LARGE SCALE GENOMIC DNA]</scope>
    <source>
        <strain evidence="11 12">NIES-2499</strain>
    </source>
</reference>
<feature type="compositionally biased region" description="Acidic residues" evidence="9">
    <location>
        <begin position="324"/>
        <end position="333"/>
    </location>
</feature>
<comment type="catalytic activity">
    <reaction evidence="8">
        <text>L-seryl-[protein] + ATP = O-phospho-L-seryl-[protein] + ADP + H(+)</text>
        <dbReference type="Rhea" id="RHEA:17989"/>
        <dbReference type="Rhea" id="RHEA-COMP:9863"/>
        <dbReference type="Rhea" id="RHEA-COMP:11604"/>
        <dbReference type="ChEBI" id="CHEBI:15378"/>
        <dbReference type="ChEBI" id="CHEBI:29999"/>
        <dbReference type="ChEBI" id="CHEBI:30616"/>
        <dbReference type="ChEBI" id="CHEBI:83421"/>
        <dbReference type="ChEBI" id="CHEBI:456216"/>
        <dbReference type="EC" id="2.7.11.1"/>
    </reaction>
</comment>
<evidence type="ECO:0000256" key="2">
    <source>
        <dbReference type="ARBA" id="ARBA00022527"/>
    </source>
</evidence>
<dbReference type="STRING" id="1157962.A0A250X7T0"/>
<name>A0A250X7T0_9CHLO</name>
<dbReference type="PROSITE" id="PS50011">
    <property type="entry name" value="PROTEIN_KINASE_DOM"/>
    <property type="match status" value="1"/>
</dbReference>
<dbReference type="InterPro" id="IPR051334">
    <property type="entry name" value="SRPK"/>
</dbReference>
<evidence type="ECO:0000256" key="3">
    <source>
        <dbReference type="ARBA" id="ARBA00022679"/>
    </source>
</evidence>
<dbReference type="Gene3D" id="1.10.510.10">
    <property type="entry name" value="Transferase(Phosphotransferase) domain 1"/>
    <property type="match status" value="1"/>
</dbReference>
<evidence type="ECO:0000256" key="9">
    <source>
        <dbReference type="SAM" id="MobiDB-lite"/>
    </source>
</evidence>
<dbReference type="OrthoDB" id="2649at2759"/>
<dbReference type="PANTHER" id="PTHR47634:SF9">
    <property type="entry name" value="PROTEIN KINASE DOMAIN-CONTAINING PROTEIN-RELATED"/>
    <property type="match status" value="1"/>
</dbReference>
<feature type="domain" description="Protein kinase" evidence="10">
    <location>
        <begin position="67"/>
        <end position="611"/>
    </location>
</feature>
<feature type="compositionally biased region" description="Basic and acidic residues" evidence="9">
    <location>
        <begin position="717"/>
        <end position="726"/>
    </location>
</feature>
<feature type="region of interest" description="Disordered" evidence="9">
    <location>
        <begin position="276"/>
        <end position="346"/>
    </location>
</feature>
<evidence type="ECO:0000256" key="7">
    <source>
        <dbReference type="ARBA" id="ARBA00047899"/>
    </source>
</evidence>
<evidence type="ECO:0000256" key="4">
    <source>
        <dbReference type="ARBA" id="ARBA00022741"/>
    </source>
</evidence>
<feature type="compositionally biased region" description="Acidic residues" evidence="9">
    <location>
        <begin position="28"/>
        <end position="45"/>
    </location>
</feature>
<proteinExistence type="predicted"/>
<dbReference type="GO" id="GO:0000245">
    <property type="term" value="P:spliceosomal complex assembly"/>
    <property type="evidence" value="ECO:0007669"/>
    <property type="project" value="TreeGrafter"/>
</dbReference>
<dbReference type="PROSITE" id="PS00108">
    <property type="entry name" value="PROTEIN_KINASE_ST"/>
    <property type="match status" value="1"/>
</dbReference>
<dbReference type="InterPro" id="IPR011009">
    <property type="entry name" value="Kinase-like_dom_sf"/>
</dbReference>
<dbReference type="FunFam" id="1.10.510.10:FF:000339">
    <property type="entry name" value="Serine/threonine-protein kinase SRPK-like protein"/>
    <property type="match status" value="1"/>
</dbReference>
<feature type="compositionally biased region" description="Basic residues" evidence="9">
    <location>
        <begin position="1"/>
        <end position="22"/>
    </location>
</feature>
<comment type="catalytic activity">
    <reaction evidence="7">
        <text>L-threonyl-[protein] + ATP = O-phospho-L-threonyl-[protein] + ADP + H(+)</text>
        <dbReference type="Rhea" id="RHEA:46608"/>
        <dbReference type="Rhea" id="RHEA-COMP:11060"/>
        <dbReference type="Rhea" id="RHEA-COMP:11605"/>
        <dbReference type="ChEBI" id="CHEBI:15378"/>
        <dbReference type="ChEBI" id="CHEBI:30013"/>
        <dbReference type="ChEBI" id="CHEBI:30616"/>
        <dbReference type="ChEBI" id="CHEBI:61977"/>
        <dbReference type="ChEBI" id="CHEBI:456216"/>
        <dbReference type="EC" id="2.7.11.1"/>
    </reaction>
</comment>